<proteinExistence type="predicted"/>
<dbReference type="EMBL" id="JACPUR010000030">
    <property type="protein sequence ID" value="MBI3128451.1"/>
    <property type="molecule type" value="Genomic_DNA"/>
</dbReference>
<feature type="compositionally biased region" description="Basic and acidic residues" evidence="1">
    <location>
        <begin position="80"/>
        <end position="89"/>
    </location>
</feature>
<sequence>MSPGGSKRASEREDFLSLSPRIRVIPVVHASGDFAQEARDRLLRLEPDCLAVPLPPSFEESVEAGVEALPRVSLAAAREEEGAWSREWEREDEEEESGEGEGEEDAPDLPAFNYVPVDPCQAVVAALRTAMGERIPRAWVDLEVAAYDPESHLLPDPYALKKVPLDAFAAALLPASPPPAPGSQREARVRWMASRLRALERDHKKIAFLCHALDWPWVRQAYLTNLPAPEEEASPPRVRLYEVEAGTLAFLLGELPFVTSLYERRREELRGDRHLSLDGVKELLLEARAAWLAEHNPVHNWVTPQRLQVFLQYVRNLTLQTRRLTPDLFTLVVAAKQCAGDAFALCLAETARKYPYQDPPPQSPPYEGGEGKGPARRSGRQDFDSPPDQGGGRGGEEEGAWNAVRMGIGKAEFPEGDVGGMKNRLGGSPVSWRNISLKPKPRPFEKRKWAQRWDPYGMCSWPPEDTKIESFHTHVREQAKALLGEDLARTEKFTVSIKDGLDMRETLRNWHTGDLYVKEIPPARGSVEVVVFLFESPADPDKYSWRTMWYAEHEEESTLCMYATPFEGNMVGPGIAESQYGGAFFLFPPRHLPDVWRDPRLAFTETLEERLIAGACLHSREKSVALVSPRPPLARWRQIARVLKRHLIYLPLGRFSGETIARVRRFHVLNGRHVRSYAARFIREM</sequence>
<organism evidence="2 3">
    <name type="scientific">Tectimicrobiota bacterium</name>
    <dbReference type="NCBI Taxonomy" id="2528274"/>
    <lineage>
        <taxon>Bacteria</taxon>
        <taxon>Pseudomonadati</taxon>
        <taxon>Nitrospinota/Tectimicrobiota group</taxon>
        <taxon>Candidatus Tectimicrobiota</taxon>
    </lineage>
</organism>
<protein>
    <submittedName>
        <fullName evidence="2">Uncharacterized protein</fullName>
    </submittedName>
</protein>
<feature type="compositionally biased region" description="Acidic residues" evidence="1">
    <location>
        <begin position="90"/>
        <end position="107"/>
    </location>
</feature>
<dbReference type="AlphaFoldDB" id="A0A932I339"/>
<dbReference type="Proteomes" id="UP000782312">
    <property type="component" value="Unassembled WGS sequence"/>
</dbReference>
<comment type="caution">
    <text evidence="2">The sequence shown here is derived from an EMBL/GenBank/DDBJ whole genome shotgun (WGS) entry which is preliminary data.</text>
</comment>
<evidence type="ECO:0000313" key="2">
    <source>
        <dbReference type="EMBL" id="MBI3128451.1"/>
    </source>
</evidence>
<gene>
    <name evidence="2" type="ORF">HYZ11_12670</name>
</gene>
<accession>A0A932I339</accession>
<evidence type="ECO:0000256" key="1">
    <source>
        <dbReference type="SAM" id="MobiDB-lite"/>
    </source>
</evidence>
<evidence type="ECO:0000313" key="3">
    <source>
        <dbReference type="Proteomes" id="UP000782312"/>
    </source>
</evidence>
<feature type="region of interest" description="Disordered" evidence="1">
    <location>
        <begin position="80"/>
        <end position="110"/>
    </location>
</feature>
<feature type="region of interest" description="Disordered" evidence="1">
    <location>
        <begin position="354"/>
        <end position="398"/>
    </location>
</feature>
<reference evidence="2" key="1">
    <citation type="submission" date="2020-07" db="EMBL/GenBank/DDBJ databases">
        <title>Huge and variable diversity of episymbiotic CPR bacteria and DPANN archaea in groundwater ecosystems.</title>
        <authorList>
            <person name="He C.Y."/>
            <person name="Keren R."/>
            <person name="Whittaker M."/>
            <person name="Farag I.F."/>
            <person name="Doudna J."/>
            <person name="Cate J.H.D."/>
            <person name="Banfield J.F."/>
        </authorList>
    </citation>
    <scope>NUCLEOTIDE SEQUENCE</scope>
    <source>
        <strain evidence="2">NC_groundwater_763_Ag_S-0.2um_68_21</strain>
    </source>
</reference>
<name>A0A932I339_UNCTE</name>